<dbReference type="PANTHER" id="PTHR43289">
    <property type="entry name" value="MITOGEN-ACTIVATED PROTEIN KINASE KINASE KINASE 20-RELATED"/>
    <property type="match status" value="1"/>
</dbReference>
<comment type="catalytic activity">
    <reaction evidence="10">
        <text>L-seryl-[protein] + ATP = O-phospho-L-seryl-[protein] + ADP + H(+)</text>
        <dbReference type="Rhea" id="RHEA:17989"/>
        <dbReference type="Rhea" id="RHEA-COMP:9863"/>
        <dbReference type="Rhea" id="RHEA-COMP:11604"/>
        <dbReference type="ChEBI" id="CHEBI:15378"/>
        <dbReference type="ChEBI" id="CHEBI:29999"/>
        <dbReference type="ChEBI" id="CHEBI:30616"/>
        <dbReference type="ChEBI" id="CHEBI:83421"/>
        <dbReference type="ChEBI" id="CHEBI:456216"/>
        <dbReference type="EC" id="2.7.11.1"/>
    </reaction>
</comment>
<accession>A0A401Z7D1</accession>
<dbReference type="SUPFAM" id="SSF50978">
    <property type="entry name" value="WD40 repeat-like"/>
    <property type="match status" value="1"/>
</dbReference>
<evidence type="ECO:0000256" key="1">
    <source>
        <dbReference type="ARBA" id="ARBA00012513"/>
    </source>
</evidence>
<dbReference type="InterPro" id="IPR011009">
    <property type="entry name" value="Kinase-like_dom_sf"/>
</dbReference>
<dbReference type="OrthoDB" id="138785at2"/>
<dbReference type="InterPro" id="IPR001680">
    <property type="entry name" value="WD40_rpt"/>
</dbReference>
<dbReference type="GO" id="GO:0004674">
    <property type="term" value="F:protein serine/threonine kinase activity"/>
    <property type="evidence" value="ECO:0007669"/>
    <property type="project" value="UniProtKB-KW"/>
</dbReference>
<comment type="catalytic activity">
    <reaction evidence="9">
        <text>L-threonyl-[protein] + ATP = O-phospho-L-threonyl-[protein] + ADP + H(+)</text>
        <dbReference type="Rhea" id="RHEA:46608"/>
        <dbReference type="Rhea" id="RHEA-COMP:11060"/>
        <dbReference type="Rhea" id="RHEA-COMP:11605"/>
        <dbReference type="ChEBI" id="CHEBI:15378"/>
        <dbReference type="ChEBI" id="CHEBI:30013"/>
        <dbReference type="ChEBI" id="CHEBI:30616"/>
        <dbReference type="ChEBI" id="CHEBI:61977"/>
        <dbReference type="ChEBI" id="CHEBI:456216"/>
        <dbReference type="EC" id="2.7.11.1"/>
    </reaction>
</comment>
<dbReference type="RefSeq" id="WP_126594107.1">
    <property type="nucleotide sequence ID" value="NZ_BIFQ01000001.1"/>
</dbReference>
<dbReference type="FunFam" id="3.30.200.20:FF:000035">
    <property type="entry name" value="Serine/threonine protein kinase Stk1"/>
    <property type="match status" value="1"/>
</dbReference>
<evidence type="ECO:0000256" key="9">
    <source>
        <dbReference type="ARBA" id="ARBA00047899"/>
    </source>
</evidence>
<keyword evidence="7" id="KW-0418">Kinase</keyword>
<dbReference type="InterPro" id="IPR017441">
    <property type="entry name" value="Protein_kinase_ATP_BS"/>
</dbReference>
<evidence type="ECO:0000313" key="13">
    <source>
        <dbReference type="EMBL" id="GCE02761.1"/>
    </source>
</evidence>
<dbReference type="SMART" id="SM00220">
    <property type="entry name" value="S_TKc"/>
    <property type="match status" value="1"/>
</dbReference>
<dbReference type="PROSITE" id="PS00678">
    <property type="entry name" value="WD_REPEATS_1"/>
    <property type="match status" value="1"/>
</dbReference>
<evidence type="ECO:0000256" key="4">
    <source>
        <dbReference type="ARBA" id="ARBA00022679"/>
    </source>
</evidence>
<dbReference type="Pfam" id="PF00069">
    <property type="entry name" value="Pkinase"/>
    <property type="match status" value="1"/>
</dbReference>
<dbReference type="SMART" id="SM00320">
    <property type="entry name" value="WD40"/>
    <property type="match status" value="2"/>
</dbReference>
<evidence type="ECO:0000256" key="8">
    <source>
        <dbReference type="ARBA" id="ARBA00022840"/>
    </source>
</evidence>
<evidence type="ECO:0000256" key="7">
    <source>
        <dbReference type="ARBA" id="ARBA00022777"/>
    </source>
</evidence>
<dbReference type="InterPro" id="IPR015943">
    <property type="entry name" value="WD40/YVTN_repeat-like_dom_sf"/>
</dbReference>
<keyword evidence="3" id="KW-0853">WD repeat</keyword>
<gene>
    <name evidence="13" type="ORF">KDAU_00900</name>
</gene>
<keyword evidence="14" id="KW-1185">Reference proteome</keyword>
<evidence type="ECO:0000259" key="12">
    <source>
        <dbReference type="PROSITE" id="PS50011"/>
    </source>
</evidence>
<dbReference type="PANTHER" id="PTHR43289:SF6">
    <property type="entry name" value="SERINE_THREONINE-PROTEIN KINASE NEKL-3"/>
    <property type="match status" value="1"/>
</dbReference>
<evidence type="ECO:0000256" key="11">
    <source>
        <dbReference type="PROSITE-ProRule" id="PRU10141"/>
    </source>
</evidence>
<dbReference type="EMBL" id="BIFQ01000001">
    <property type="protein sequence ID" value="GCE02761.1"/>
    <property type="molecule type" value="Genomic_DNA"/>
</dbReference>
<dbReference type="PROSITE" id="PS00107">
    <property type="entry name" value="PROTEIN_KINASE_ATP"/>
    <property type="match status" value="1"/>
</dbReference>
<evidence type="ECO:0000256" key="2">
    <source>
        <dbReference type="ARBA" id="ARBA00022527"/>
    </source>
</evidence>
<dbReference type="CDD" id="cd14014">
    <property type="entry name" value="STKc_PknB_like"/>
    <property type="match status" value="1"/>
</dbReference>
<evidence type="ECO:0000256" key="10">
    <source>
        <dbReference type="ARBA" id="ARBA00048679"/>
    </source>
</evidence>
<reference evidence="14" key="1">
    <citation type="submission" date="2018-12" db="EMBL/GenBank/DDBJ databases">
        <title>Tengunoibacter tsumagoiensis gen. nov., sp. nov., Dictyobacter kobayashii sp. nov., D. alpinus sp. nov., and D. joshuensis sp. nov. and description of Dictyobacteraceae fam. nov. within the order Ktedonobacterales isolated from Tengu-no-mugimeshi.</title>
        <authorList>
            <person name="Wang C.M."/>
            <person name="Zheng Y."/>
            <person name="Sakai Y."/>
            <person name="Toyoda A."/>
            <person name="Minakuchi Y."/>
            <person name="Abe K."/>
            <person name="Yokota A."/>
            <person name="Yabe S."/>
        </authorList>
    </citation>
    <scope>NUCLEOTIDE SEQUENCE [LARGE SCALE GENOMIC DNA]</scope>
    <source>
        <strain evidence="14">S-27</strain>
    </source>
</reference>
<sequence>MEQEQQVGAVPSLSMIGRYRVLRRIGRGGMGDVWLCEDPRLHRQVAIKTLPSHSQGDQEFVTRFEREAEAAASLAHPHILSVHDYGKQTMLDGSVVTYIVMSYIQGGTLADRIAYYEQRRMMPPLFEMLSLLEQAAQAIDYVHKKRLIHRDIKPANMLLRDNDWVLLADFGIARIVSDADHMTQGNLLAGTPGYMAPEQASGKATIASDNYSLAVIIYQLSTGRLPFQGETALATMMQHQLQPPPAPRQFNPALTPAFEQILLQGLEKDPNQRPAQAVDFVSQLKRALTDISFQPTALSTIRDLSALNFHEDSTITEVSPEEKQRQRQQLTRRRVLWGLGGTTAAVVVSGAGLDIWEYFTHRPPDQVALTAPTSISARPTQSGPNQPVLVLTGHEREASSLLWSRNSLISIDQDTMTLLWDIGRLQQYPDRAPGKPFYSARLAGTPASDDLKSLLSFYLASSPDGQKIAIFNTAIVQGKSTQIITCTADLQAPRKLDVQQVQYFAGAAWLQSNYLVGLGQFGNISDTRKYSYALYVIDPAEPRRQWVLKAEQLANVLVSIPYQITSVNRILADPTKGSSLLAVQYNNQITVGQVTISDKAYWRARGHISVPMNMQRMAWTPDGKSLLAVYGTTNADMNKWSLGIIPIQNVLSSTSQKAVQPVSELTLPDFPTIADEYTCIAATSRMVAIGDSRGEISIWKLSTDSASSSPPTKLRTSGIQAAVQQLSWSQDGKWLAASFVDQQSSILIWKL</sequence>
<dbReference type="AlphaFoldDB" id="A0A401Z7D1"/>
<keyword evidence="5" id="KW-0677">Repeat</keyword>
<dbReference type="Gene3D" id="1.10.510.10">
    <property type="entry name" value="Transferase(Phosphotransferase) domain 1"/>
    <property type="match status" value="1"/>
</dbReference>
<evidence type="ECO:0000256" key="5">
    <source>
        <dbReference type="ARBA" id="ARBA00022737"/>
    </source>
</evidence>
<keyword evidence="6 11" id="KW-0547">Nucleotide-binding</keyword>
<feature type="domain" description="Protein kinase" evidence="12">
    <location>
        <begin position="19"/>
        <end position="288"/>
    </location>
</feature>
<keyword evidence="2" id="KW-0723">Serine/threonine-protein kinase</keyword>
<dbReference type="SUPFAM" id="SSF56112">
    <property type="entry name" value="Protein kinase-like (PK-like)"/>
    <property type="match status" value="1"/>
</dbReference>
<keyword evidence="4" id="KW-0808">Transferase</keyword>
<evidence type="ECO:0000313" key="14">
    <source>
        <dbReference type="Proteomes" id="UP000287224"/>
    </source>
</evidence>
<dbReference type="EC" id="2.7.11.1" evidence="1"/>
<dbReference type="InterPro" id="IPR008271">
    <property type="entry name" value="Ser/Thr_kinase_AS"/>
</dbReference>
<dbReference type="InterPro" id="IPR000719">
    <property type="entry name" value="Prot_kinase_dom"/>
</dbReference>
<dbReference type="InterPro" id="IPR036322">
    <property type="entry name" value="WD40_repeat_dom_sf"/>
</dbReference>
<dbReference type="InterPro" id="IPR019775">
    <property type="entry name" value="WD40_repeat_CS"/>
</dbReference>
<keyword evidence="8 11" id="KW-0067">ATP-binding</keyword>
<evidence type="ECO:0000256" key="3">
    <source>
        <dbReference type="ARBA" id="ARBA00022574"/>
    </source>
</evidence>
<evidence type="ECO:0000256" key="6">
    <source>
        <dbReference type="ARBA" id="ARBA00022741"/>
    </source>
</evidence>
<feature type="binding site" evidence="11">
    <location>
        <position position="48"/>
    </location>
    <ligand>
        <name>ATP</name>
        <dbReference type="ChEBI" id="CHEBI:30616"/>
    </ligand>
</feature>
<proteinExistence type="predicted"/>
<name>A0A401Z7D1_9CHLR</name>
<dbReference type="PROSITE" id="PS50011">
    <property type="entry name" value="PROTEIN_KINASE_DOM"/>
    <property type="match status" value="1"/>
</dbReference>
<comment type="caution">
    <text evidence="13">The sequence shown here is derived from an EMBL/GenBank/DDBJ whole genome shotgun (WGS) entry which is preliminary data.</text>
</comment>
<protein>
    <recommendedName>
        <fullName evidence="1">non-specific serine/threonine protein kinase</fullName>
        <ecNumber evidence="1">2.7.11.1</ecNumber>
    </recommendedName>
</protein>
<dbReference type="Gene3D" id="2.130.10.10">
    <property type="entry name" value="YVTN repeat-like/Quinoprotein amine dehydrogenase"/>
    <property type="match status" value="2"/>
</dbReference>
<dbReference type="Proteomes" id="UP000287224">
    <property type="component" value="Unassembled WGS sequence"/>
</dbReference>
<dbReference type="GO" id="GO:0005524">
    <property type="term" value="F:ATP binding"/>
    <property type="evidence" value="ECO:0007669"/>
    <property type="project" value="UniProtKB-UniRule"/>
</dbReference>
<organism evidence="13 14">
    <name type="scientific">Dictyobacter aurantiacus</name>
    <dbReference type="NCBI Taxonomy" id="1936993"/>
    <lineage>
        <taxon>Bacteria</taxon>
        <taxon>Bacillati</taxon>
        <taxon>Chloroflexota</taxon>
        <taxon>Ktedonobacteria</taxon>
        <taxon>Ktedonobacterales</taxon>
        <taxon>Dictyobacteraceae</taxon>
        <taxon>Dictyobacter</taxon>
    </lineage>
</organism>
<dbReference type="Gene3D" id="3.30.200.20">
    <property type="entry name" value="Phosphorylase Kinase, domain 1"/>
    <property type="match status" value="1"/>
</dbReference>
<dbReference type="PROSITE" id="PS00108">
    <property type="entry name" value="PROTEIN_KINASE_ST"/>
    <property type="match status" value="1"/>
</dbReference>